<dbReference type="FunFam" id="3.30.160.60:FF:000446">
    <property type="entry name" value="Zinc finger protein"/>
    <property type="match status" value="1"/>
</dbReference>
<dbReference type="PANTHER" id="PTHR24381">
    <property type="entry name" value="ZINC FINGER PROTEIN"/>
    <property type="match status" value="1"/>
</dbReference>
<dbReference type="Gene3D" id="3.30.160.60">
    <property type="entry name" value="Classic Zinc Finger"/>
    <property type="match status" value="5"/>
</dbReference>
<dbReference type="GO" id="GO:0000981">
    <property type="term" value="F:DNA-binding transcription factor activity, RNA polymerase II-specific"/>
    <property type="evidence" value="ECO:0007669"/>
    <property type="project" value="TreeGrafter"/>
</dbReference>
<protein>
    <submittedName>
        <fullName evidence="10">Replication initiator 1</fullName>
    </submittedName>
</protein>
<evidence type="ECO:0000256" key="4">
    <source>
        <dbReference type="ARBA" id="ARBA00022771"/>
    </source>
</evidence>
<reference evidence="11" key="1">
    <citation type="journal article" date="2013" name="Science">
        <title>Comparative analysis of bat genomes provides insight into the evolution of flight and immunity.</title>
        <authorList>
            <person name="Zhang G."/>
            <person name="Cowled C."/>
            <person name="Shi Z."/>
            <person name="Huang Z."/>
            <person name="Bishop-Lilly K.A."/>
            <person name="Fang X."/>
            <person name="Wynne J.W."/>
            <person name="Xiong Z."/>
            <person name="Baker M.L."/>
            <person name="Zhao W."/>
            <person name="Tachedjian M."/>
            <person name="Zhu Y."/>
            <person name="Zhou P."/>
            <person name="Jiang X."/>
            <person name="Ng J."/>
            <person name="Yang L."/>
            <person name="Wu L."/>
            <person name="Xiao J."/>
            <person name="Feng Y."/>
            <person name="Chen Y."/>
            <person name="Sun X."/>
            <person name="Zhang Y."/>
            <person name="Marsh G.A."/>
            <person name="Crameri G."/>
            <person name="Broder C.C."/>
            <person name="Frey K.G."/>
            <person name="Wang L.F."/>
            <person name="Wang J."/>
        </authorList>
    </citation>
    <scope>NUCLEOTIDE SEQUENCE [LARGE SCALE GENOMIC DNA]</scope>
</reference>
<evidence type="ECO:0000259" key="9">
    <source>
        <dbReference type="PROSITE" id="PS50157"/>
    </source>
</evidence>
<dbReference type="InterPro" id="IPR036236">
    <property type="entry name" value="Znf_C2H2_sf"/>
</dbReference>
<keyword evidence="3" id="KW-0677">Repeat</keyword>
<keyword evidence="4 7" id="KW-0863">Zinc-finger</keyword>
<sequence length="341" mass="37323">MAPASCSQTGSCSRGPGGGSSQGSWALAQGLPGSDCPRPGGDAIDRPFQCACCVNRFRHKPNLIAHRCVHTGERPHQCPGCRERFTNKPYWTHTGAPTLVRSPTHALSAGAASATNPTSVSVRSTCVRRVHPERPQRRKPPAFSRSLESSAEPTAQAPVRPAQEPTPEPLLEAPGEVSRDQAEAPLSLCSCDDCGRSFRLERFLWAHQRQHTGSGPSSAPSATWRVHSGERPFACEECGCRFSQGCHLAAHRGDHAPERPFFCPDSGKAFRHKPYRTAHRHIHTSEHPYAYPDGDKSSSQKSNLITHRKSHIRDGAFCCAICGQTFDDEEMLLTHQKKQDI</sequence>
<name>L5MAE6_MYODS</name>
<dbReference type="EMBL" id="KB102468">
    <property type="protein sequence ID" value="ELK35351.1"/>
    <property type="molecule type" value="Genomic_DNA"/>
</dbReference>
<dbReference type="InterPro" id="IPR013087">
    <property type="entry name" value="Znf_C2H2_type"/>
</dbReference>
<evidence type="ECO:0000256" key="7">
    <source>
        <dbReference type="PROSITE-ProRule" id="PRU00042"/>
    </source>
</evidence>
<evidence type="ECO:0000256" key="6">
    <source>
        <dbReference type="ARBA" id="ARBA00023242"/>
    </source>
</evidence>
<evidence type="ECO:0000256" key="5">
    <source>
        <dbReference type="ARBA" id="ARBA00022833"/>
    </source>
</evidence>
<dbReference type="SMART" id="SM00355">
    <property type="entry name" value="ZnF_C2H2"/>
    <property type="match status" value="6"/>
</dbReference>
<keyword evidence="5" id="KW-0862">Zinc</keyword>
<keyword evidence="6" id="KW-0539">Nucleus</keyword>
<feature type="domain" description="C2H2-type" evidence="9">
    <location>
        <begin position="233"/>
        <end position="260"/>
    </location>
</feature>
<keyword evidence="2" id="KW-0479">Metal-binding</keyword>
<feature type="region of interest" description="Disordered" evidence="8">
    <location>
        <begin position="1"/>
        <end position="26"/>
    </location>
</feature>
<dbReference type="PROSITE" id="PS50157">
    <property type="entry name" value="ZINC_FINGER_C2H2_2"/>
    <property type="match status" value="5"/>
</dbReference>
<evidence type="ECO:0000256" key="2">
    <source>
        <dbReference type="ARBA" id="ARBA00022723"/>
    </source>
</evidence>
<feature type="domain" description="C2H2-type" evidence="9">
    <location>
        <begin position="261"/>
        <end position="288"/>
    </location>
</feature>
<dbReference type="PROSITE" id="PS00028">
    <property type="entry name" value="ZINC_FINGER_C2H2_1"/>
    <property type="match status" value="3"/>
</dbReference>
<keyword evidence="11" id="KW-1185">Reference proteome</keyword>
<gene>
    <name evidence="10" type="ORF">MDA_GLEAN10015512</name>
</gene>
<organism evidence="10 11">
    <name type="scientific">Myotis davidii</name>
    <name type="common">David's myotis</name>
    <dbReference type="NCBI Taxonomy" id="225400"/>
    <lineage>
        <taxon>Eukaryota</taxon>
        <taxon>Metazoa</taxon>
        <taxon>Chordata</taxon>
        <taxon>Craniata</taxon>
        <taxon>Vertebrata</taxon>
        <taxon>Euteleostomi</taxon>
        <taxon>Mammalia</taxon>
        <taxon>Eutheria</taxon>
        <taxon>Laurasiatheria</taxon>
        <taxon>Chiroptera</taxon>
        <taxon>Yangochiroptera</taxon>
        <taxon>Vespertilionidae</taxon>
        <taxon>Myotis</taxon>
    </lineage>
</organism>
<dbReference type="GO" id="GO:0000977">
    <property type="term" value="F:RNA polymerase II transcription regulatory region sequence-specific DNA binding"/>
    <property type="evidence" value="ECO:0007669"/>
    <property type="project" value="TreeGrafter"/>
</dbReference>
<evidence type="ECO:0000256" key="1">
    <source>
        <dbReference type="ARBA" id="ARBA00004123"/>
    </source>
</evidence>
<proteinExistence type="predicted"/>
<dbReference type="Proteomes" id="UP000010556">
    <property type="component" value="Unassembled WGS sequence"/>
</dbReference>
<feature type="domain" description="C2H2-type" evidence="9">
    <location>
        <begin position="317"/>
        <end position="341"/>
    </location>
</feature>
<comment type="subcellular location">
    <subcellularLocation>
        <location evidence="1">Nucleus</location>
    </subcellularLocation>
</comment>
<evidence type="ECO:0000313" key="10">
    <source>
        <dbReference type="EMBL" id="ELK35351.1"/>
    </source>
</evidence>
<evidence type="ECO:0000313" key="11">
    <source>
        <dbReference type="Proteomes" id="UP000010556"/>
    </source>
</evidence>
<dbReference type="AlphaFoldDB" id="L5MAE6"/>
<feature type="domain" description="C2H2-type" evidence="9">
    <location>
        <begin position="48"/>
        <end position="75"/>
    </location>
</feature>
<dbReference type="GO" id="GO:0005634">
    <property type="term" value="C:nucleus"/>
    <property type="evidence" value="ECO:0007669"/>
    <property type="project" value="UniProtKB-SubCell"/>
</dbReference>
<dbReference type="Pfam" id="PF00096">
    <property type="entry name" value="zf-C2H2"/>
    <property type="match status" value="1"/>
</dbReference>
<accession>L5MAE6</accession>
<dbReference type="PANTHER" id="PTHR24381:SF393">
    <property type="entry name" value="CHROMATIN-LINKED ADAPTOR FOR MSL PROTEINS, ISOFORM B"/>
    <property type="match status" value="1"/>
</dbReference>
<evidence type="ECO:0000256" key="3">
    <source>
        <dbReference type="ARBA" id="ARBA00022737"/>
    </source>
</evidence>
<feature type="region of interest" description="Disordered" evidence="8">
    <location>
        <begin position="109"/>
        <end position="179"/>
    </location>
</feature>
<dbReference type="GO" id="GO:0008270">
    <property type="term" value="F:zinc ion binding"/>
    <property type="evidence" value="ECO:0007669"/>
    <property type="project" value="UniProtKB-KW"/>
</dbReference>
<feature type="region of interest" description="Disordered" evidence="8">
    <location>
        <begin position="282"/>
        <end position="304"/>
    </location>
</feature>
<dbReference type="SUPFAM" id="SSF57667">
    <property type="entry name" value="beta-beta-alpha zinc fingers"/>
    <property type="match status" value="4"/>
</dbReference>
<feature type="domain" description="C2H2-type" evidence="9">
    <location>
        <begin position="189"/>
        <end position="216"/>
    </location>
</feature>
<evidence type="ECO:0000256" key="8">
    <source>
        <dbReference type="SAM" id="MobiDB-lite"/>
    </source>
</evidence>